<keyword evidence="8 13" id="KW-0560">Oxidoreductase</keyword>
<evidence type="ECO:0000256" key="10">
    <source>
        <dbReference type="ARBA" id="ARBA00023033"/>
    </source>
</evidence>
<dbReference type="FunFam" id="1.10.630.10:FF:000126">
    <property type="entry name" value="Predicted protein"/>
    <property type="match status" value="1"/>
</dbReference>
<protein>
    <submittedName>
        <fullName evidence="15">Cytochrome P450 71D8-like</fullName>
    </submittedName>
</protein>
<dbReference type="SUPFAM" id="SSF48264">
    <property type="entry name" value="Cytochrome P450"/>
    <property type="match status" value="1"/>
</dbReference>
<dbReference type="InParanoid" id="A0A6P9EIR0"/>
<dbReference type="OrthoDB" id="2789670at2759"/>
<comment type="subcellular location">
    <subcellularLocation>
        <location evidence="2">Membrane</location>
        <topology evidence="2">Single-pass membrane protein</topology>
    </subcellularLocation>
</comment>
<comment type="cofactor">
    <cofactor evidence="1 12">
        <name>heme</name>
        <dbReference type="ChEBI" id="CHEBI:30413"/>
    </cofactor>
</comment>
<dbReference type="CDD" id="cd11072">
    <property type="entry name" value="CYP71-like"/>
    <property type="match status" value="1"/>
</dbReference>
<dbReference type="GeneID" id="109020537"/>
<accession>A0A6P9EIR0</accession>
<dbReference type="Gene3D" id="1.10.630.10">
    <property type="entry name" value="Cytochrome P450"/>
    <property type="match status" value="1"/>
</dbReference>
<keyword evidence="5" id="KW-0812">Transmembrane</keyword>
<evidence type="ECO:0000256" key="5">
    <source>
        <dbReference type="ARBA" id="ARBA00022692"/>
    </source>
</evidence>
<dbReference type="GO" id="GO:0005506">
    <property type="term" value="F:iron ion binding"/>
    <property type="evidence" value="ECO:0007669"/>
    <property type="project" value="InterPro"/>
</dbReference>
<evidence type="ECO:0000256" key="12">
    <source>
        <dbReference type="PIRSR" id="PIRSR602401-1"/>
    </source>
</evidence>
<dbReference type="PANTHER" id="PTHR47953">
    <property type="entry name" value="OS08G0105600 PROTEIN"/>
    <property type="match status" value="1"/>
</dbReference>
<feature type="binding site" description="axial binding residue" evidence="12">
    <location>
        <position position="333"/>
    </location>
    <ligand>
        <name>heme</name>
        <dbReference type="ChEBI" id="CHEBI:30413"/>
    </ligand>
    <ligandPart>
        <name>Fe</name>
        <dbReference type="ChEBI" id="CHEBI:18248"/>
    </ligandPart>
</feature>
<dbReference type="Proteomes" id="UP000235220">
    <property type="component" value="Chromosome 1"/>
</dbReference>
<evidence type="ECO:0000256" key="4">
    <source>
        <dbReference type="ARBA" id="ARBA00022617"/>
    </source>
</evidence>
<dbReference type="InterPro" id="IPR036396">
    <property type="entry name" value="Cyt_P450_sf"/>
</dbReference>
<keyword evidence="14" id="KW-1185">Reference proteome</keyword>
<evidence type="ECO:0000256" key="9">
    <source>
        <dbReference type="ARBA" id="ARBA00023004"/>
    </source>
</evidence>
<proteinExistence type="inferred from homology"/>
<evidence type="ECO:0000256" key="8">
    <source>
        <dbReference type="ARBA" id="ARBA00023002"/>
    </source>
</evidence>
<dbReference type="InterPro" id="IPR002401">
    <property type="entry name" value="Cyt_P450_E_grp-I"/>
</dbReference>
<evidence type="ECO:0000313" key="15">
    <source>
        <dbReference type="RefSeq" id="XP_035547379.1"/>
    </source>
</evidence>
<evidence type="ECO:0000313" key="14">
    <source>
        <dbReference type="Proteomes" id="UP000235220"/>
    </source>
</evidence>
<keyword evidence="9 12" id="KW-0408">Iron</keyword>
<dbReference type="PANTHER" id="PTHR47953:SF19">
    <property type="entry name" value="OS06G0641600 PROTEIN"/>
    <property type="match status" value="1"/>
</dbReference>
<dbReference type="GO" id="GO:0016020">
    <property type="term" value="C:membrane"/>
    <property type="evidence" value="ECO:0007669"/>
    <property type="project" value="UniProtKB-SubCell"/>
</dbReference>
<keyword evidence="4 12" id="KW-0349">Heme</keyword>
<dbReference type="RefSeq" id="XP_035547379.1">
    <property type="nucleotide sequence ID" value="XM_035691486.1"/>
</dbReference>
<dbReference type="PROSITE" id="PS00086">
    <property type="entry name" value="CYTOCHROME_P450"/>
    <property type="match status" value="1"/>
</dbReference>
<evidence type="ECO:0000256" key="2">
    <source>
        <dbReference type="ARBA" id="ARBA00004167"/>
    </source>
</evidence>
<dbReference type="GO" id="GO:0004497">
    <property type="term" value="F:monooxygenase activity"/>
    <property type="evidence" value="ECO:0007669"/>
    <property type="project" value="UniProtKB-KW"/>
</dbReference>
<dbReference type="GO" id="GO:0020037">
    <property type="term" value="F:heme binding"/>
    <property type="evidence" value="ECO:0007669"/>
    <property type="project" value="InterPro"/>
</dbReference>
<comment type="similarity">
    <text evidence="3 13">Belongs to the cytochrome P450 family.</text>
</comment>
<dbReference type="InterPro" id="IPR017972">
    <property type="entry name" value="Cyt_P450_CS"/>
</dbReference>
<name>A0A6P9EIR0_JUGRE</name>
<dbReference type="GO" id="GO:0016705">
    <property type="term" value="F:oxidoreductase activity, acting on paired donors, with incorporation or reduction of molecular oxygen"/>
    <property type="evidence" value="ECO:0007669"/>
    <property type="project" value="InterPro"/>
</dbReference>
<dbReference type="KEGG" id="jre:109020537"/>
<keyword evidence="10 13" id="KW-0503">Monooxygenase</keyword>
<organism evidence="14 15">
    <name type="scientific">Juglans regia</name>
    <name type="common">English walnut</name>
    <dbReference type="NCBI Taxonomy" id="51240"/>
    <lineage>
        <taxon>Eukaryota</taxon>
        <taxon>Viridiplantae</taxon>
        <taxon>Streptophyta</taxon>
        <taxon>Embryophyta</taxon>
        <taxon>Tracheophyta</taxon>
        <taxon>Spermatophyta</taxon>
        <taxon>Magnoliopsida</taxon>
        <taxon>eudicotyledons</taxon>
        <taxon>Gunneridae</taxon>
        <taxon>Pentapetalae</taxon>
        <taxon>rosids</taxon>
        <taxon>fabids</taxon>
        <taxon>Fagales</taxon>
        <taxon>Juglandaceae</taxon>
        <taxon>Juglans</taxon>
    </lineage>
</organism>
<sequence>MGELSTVIISSPKAAKEVLMTHDLSFAQRPTFLAADIFPNARSGLFSCPFNDYYKQIRKICTQELLGAQRVQSFWSVREEEVSNLIESISSSQGLPFNLSKGLLSLANNTISRTAFGSEKSKSQDEFIQLVKEMMTLSQGFNDMIDDHKKEMMRNDFPHKEDLIHAFLKLQKSSETQMDITTTQIKAVSLDLYIGAGESTAITLEWAISELLKHPRVMEKAQAEVRQVLRGKWKLEETDIQKLDYVKSVIKETLRLNPPVPLLIRECRERCKVGEYDIPVKMKAIVNAWAIGRDPECWINADNFQPERFLGSSIDFKGTDFEYIPFGAGRRICPGLPFGAATLEIALTQLLYNFDLELPNGMKPEELDMTEADGATSRRRNDLYVIATRRTPFLT</sequence>
<keyword evidence="6 12" id="KW-0479">Metal-binding</keyword>
<dbReference type="Pfam" id="PF00067">
    <property type="entry name" value="p450"/>
    <property type="match status" value="1"/>
</dbReference>
<reference evidence="15" key="1">
    <citation type="submission" date="2025-08" db="UniProtKB">
        <authorList>
            <consortium name="RefSeq"/>
        </authorList>
    </citation>
    <scope>IDENTIFICATION</scope>
    <source>
        <tissue evidence="15">Leaves</tissue>
    </source>
</reference>
<gene>
    <name evidence="15" type="primary">LOC109020537</name>
</gene>
<dbReference type="PRINTS" id="PR00385">
    <property type="entry name" value="P450"/>
</dbReference>
<dbReference type="PRINTS" id="PR00463">
    <property type="entry name" value="EP450I"/>
</dbReference>
<dbReference type="InterPro" id="IPR052306">
    <property type="entry name" value="CYP450_71D"/>
</dbReference>
<evidence type="ECO:0000256" key="7">
    <source>
        <dbReference type="ARBA" id="ARBA00022989"/>
    </source>
</evidence>
<evidence type="ECO:0000256" key="11">
    <source>
        <dbReference type="ARBA" id="ARBA00023136"/>
    </source>
</evidence>
<evidence type="ECO:0000256" key="1">
    <source>
        <dbReference type="ARBA" id="ARBA00001971"/>
    </source>
</evidence>
<evidence type="ECO:0000256" key="6">
    <source>
        <dbReference type="ARBA" id="ARBA00022723"/>
    </source>
</evidence>
<dbReference type="AlphaFoldDB" id="A0A6P9EIR0"/>
<keyword evidence="7" id="KW-1133">Transmembrane helix</keyword>
<evidence type="ECO:0000256" key="3">
    <source>
        <dbReference type="ARBA" id="ARBA00010617"/>
    </source>
</evidence>
<dbReference type="InterPro" id="IPR001128">
    <property type="entry name" value="Cyt_P450"/>
</dbReference>
<evidence type="ECO:0000256" key="13">
    <source>
        <dbReference type="RuleBase" id="RU000461"/>
    </source>
</evidence>
<keyword evidence="11" id="KW-0472">Membrane</keyword>